<dbReference type="SUPFAM" id="SSF55811">
    <property type="entry name" value="Nudix"/>
    <property type="match status" value="1"/>
</dbReference>
<feature type="domain" description="Nudix hydrolase" evidence="3">
    <location>
        <begin position="228"/>
        <end position="361"/>
    </location>
</feature>
<dbReference type="PROSITE" id="PS00893">
    <property type="entry name" value="NUDIX_BOX"/>
    <property type="match status" value="1"/>
</dbReference>
<dbReference type="Gene3D" id="3.90.79.10">
    <property type="entry name" value="Nucleoside Triphosphate Pyrophosphohydrolase"/>
    <property type="match status" value="1"/>
</dbReference>
<protein>
    <recommendedName>
        <fullName evidence="3">Nudix hydrolase domain-containing protein</fullName>
    </recommendedName>
</protein>
<organism evidence="4 5">
    <name type="scientific">Peronospora belbahrii</name>
    <dbReference type="NCBI Taxonomy" id="622444"/>
    <lineage>
        <taxon>Eukaryota</taxon>
        <taxon>Sar</taxon>
        <taxon>Stramenopiles</taxon>
        <taxon>Oomycota</taxon>
        <taxon>Peronosporomycetes</taxon>
        <taxon>Peronosporales</taxon>
        <taxon>Peronosporaceae</taxon>
        <taxon>Peronospora</taxon>
    </lineage>
</organism>
<dbReference type="InterPro" id="IPR015797">
    <property type="entry name" value="NUDIX_hydrolase-like_dom_sf"/>
</dbReference>
<feature type="signal peptide" evidence="2">
    <location>
        <begin position="1"/>
        <end position="18"/>
    </location>
</feature>
<evidence type="ECO:0000313" key="4">
    <source>
        <dbReference type="EMBL" id="CAH0474377.1"/>
    </source>
</evidence>
<evidence type="ECO:0000256" key="2">
    <source>
        <dbReference type="SAM" id="SignalP"/>
    </source>
</evidence>
<feature type="chain" id="PRO_5043908405" description="Nudix hydrolase domain-containing protein" evidence="2">
    <location>
        <begin position="19"/>
        <end position="442"/>
    </location>
</feature>
<gene>
    <name evidence="4" type="ORF">PBS003_LOCUS1233</name>
</gene>
<dbReference type="Pfam" id="PF00293">
    <property type="entry name" value="NUDIX"/>
    <property type="match status" value="1"/>
</dbReference>
<proteinExistence type="predicted"/>
<sequence length="442" mass="49866">MHLLFVVLLTEFARSCCGKDTEKASFVTSISDVAHDSRALLADNRQEKRYLRPYSFDKLDSAEERTEPKGVMTEALEDLSKVDAFLSKTSNEDSSLVKAAVSKIEQGAFKEQQIKLAIKAPEKTRQHERQESYEKLLNEMKPLKRGTVKHTEFLETHLPEYKDLNLLDDSIHQLLWVKVEKDLREKNNEVYVKGDGHSLHIPVADFEGIKRSSLLGSHSNRAAEAKTEKGQKVAVMALVSKLDDKSKLKKYCITSSSYPDKSNYVAMKGGVVEGESLPSAVVREVDEEAGYVVALSDEKLDIVTNEKTETHVFEARVKETLHDYPENSRFRLEVELIDAIKLVGGPRTVSGNMLLKVLKKQRSPEEIKEVEDMLKEMDNIFEIYLKKKKKNCPTKVAAINQQCCNGVSFAVFCRSCPTFTFATTVLNTSSVLERYISNSTLT</sequence>
<evidence type="ECO:0000256" key="1">
    <source>
        <dbReference type="ARBA" id="ARBA00022801"/>
    </source>
</evidence>
<dbReference type="GO" id="GO:0016787">
    <property type="term" value="F:hydrolase activity"/>
    <property type="evidence" value="ECO:0007669"/>
    <property type="project" value="UniProtKB-KW"/>
</dbReference>
<keyword evidence="1" id="KW-0378">Hydrolase</keyword>
<dbReference type="InterPro" id="IPR020084">
    <property type="entry name" value="NUDIX_hydrolase_CS"/>
</dbReference>
<dbReference type="EMBL" id="CAKKTJ010000104">
    <property type="protein sequence ID" value="CAH0474377.1"/>
    <property type="molecule type" value="Genomic_DNA"/>
</dbReference>
<accession>A0AAU9KUS4</accession>
<evidence type="ECO:0000259" key="3">
    <source>
        <dbReference type="PROSITE" id="PS51462"/>
    </source>
</evidence>
<keyword evidence="2" id="KW-0732">Signal</keyword>
<evidence type="ECO:0000313" key="5">
    <source>
        <dbReference type="Proteomes" id="UP001160483"/>
    </source>
</evidence>
<dbReference type="AlphaFoldDB" id="A0AAU9KUS4"/>
<reference evidence="4" key="1">
    <citation type="submission" date="2021-11" db="EMBL/GenBank/DDBJ databases">
        <authorList>
            <person name="Islam A."/>
            <person name="Islam S."/>
            <person name="Flora M.S."/>
            <person name="Rahman M."/>
            <person name="Ziaur R.M."/>
            <person name="Epstein J.H."/>
            <person name="Hassan M."/>
            <person name="Klassen M."/>
            <person name="Woodard K."/>
            <person name="Webb A."/>
            <person name="Webby R.J."/>
            <person name="El Zowalaty M.E."/>
        </authorList>
    </citation>
    <scope>NUCLEOTIDE SEQUENCE</scope>
    <source>
        <strain evidence="4">Pbs3</strain>
    </source>
</reference>
<name>A0AAU9KUS4_9STRA</name>
<dbReference type="Proteomes" id="UP001160483">
    <property type="component" value="Unassembled WGS sequence"/>
</dbReference>
<comment type="caution">
    <text evidence="4">The sequence shown here is derived from an EMBL/GenBank/DDBJ whole genome shotgun (WGS) entry which is preliminary data.</text>
</comment>
<dbReference type="InterPro" id="IPR000086">
    <property type="entry name" value="NUDIX_hydrolase_dom"/>
</dbReference>
<dbReference type="PROSITE" id="PS51462">
    <property type="entry name" value="NUDIX"/>
    <property type="match status" value="1"/>
</dbReference>